<dbReference type="EMBL" id="GIFC01009125">
    <property type="protein sequence ID" value="MXU91208.1"/>
    <property type="molecule type" value="Transcribed_RNA"/>
</dbReference>
<proteinExistence type="predicted"/>
<dbReference type="AlphaFoldDB" id="A0A6B0UP93"/>
<reference evidence="2" key="1">
    <citation type="submission" date="2019-12" db="EMBL/GenBank/DDBJ databases">
        <title>An insight into the sialome of adult female Ixodes ricinus ticks feeding for 6 days.</title>
        <authorList>
            <person name="Perner J."/>
            <person name="Ribeiro J.M.C."/>
        </authorList>
    </citation>
    <scope>NUCLEOTIDE SEQUENCE</scope>
    <source>
        <strain evidence="2">Semi-engorged</strain>
        <tissue evidence="2">Salivary glands</tissue>
    </source>
</reference>
<sequence length="120" mass="13780">MKNREAALVHTSSFVSAKKKKIHKKQFSSTHFLFFFFLANIRWCGRHVLVRAMMPQRHSHVDVNLLCVPLSCRGPRGRRRGEEVMGECTMLMGITTMAVSKYSCLFMSVGSWKRKICEGV</sequence>
<evidence type="ECO:0000313" key="2">
    <source>
        <dbReference type="EMBL" id="MXU91208.1"/>
    </source>
</evidence>
<protein>
    <submittedName>
        <fullName evidence="2">Uncharacterized protein</fullName>
    </submittedName>
</protein>
<organism evidence="2">
    <name type="scientific">Ixodes ricinus</name>
    <name type="common">Common tick</name>
    <name type="synonym">Acarus ricinus</name>
    <dbReference type="NCBI Taxonomy" id="34613"/>
    <lineage>
        <taxon>Eukaryota</taxon>
        <taxon>Metazoa</taxon>
        <taxon>Ecdysozoa</taxon>
        <taxon>Arthropoda</taxon>
        <taxon>Chelicerata</taxon>
        <taxon>Arachnida</taxon>
        <taxon>Acari</taxon>
        <taxon>Parasitiformes</taxon>
        <taxon>Ixodida</taxon>
        <taxon>Ixodoidea</taxon>
        <taxon>Ixodidae</taxon>
        <taxon>Ixodinae</taxon>
        <taxon>Ixodes</taxon>
    </lineage>
</organism>
<keyword evidence="1" id="KW-0472">Membrane</keyword>
<feature type="transmembrane region" description="Helical" evidence="1">
    <location>
        <begin position="27"/>
        <end position="45"/>
    </location>
</feature>
<accession>A0A6B0UP93</accession>
<keyword evidence="1" id="KW-0812">Transmembrane</keyword>
<keyword evidence="1" id="KW-1133">Transmembrane helix</keyword>
<evidence type="ECO:0000256" key="1">
    <source>
        <dbReference type="SAM" id="Phobius"/>
    </source>
</evidence>
<name>A0A6B0UP93_IXORI</name>